<keyword evidence="1" id="KW-0732">Signal</keyword>
<proteinExistence type="predicted"/>
<feature type="chain" id="PRO_5042280360" evidence="1">
    <location>
        <begin position="19"/>
        <end position="160"/>
    </location>
</feature>
<keyword evidence="3" id="KW-1185">Reference proteome</keyword>
<reference evidence="2" key="1">
    <citation type="submission" date="2023-03" db="EMBL/GenBank/DDBJ databases">
        <title>Massive genome expansion in bonnet fungi (Mycena s.s.) driven by repeated elements and novel gene families across ecological guilds.</title>
        <authorList>
            <consortium name="Lawrence Berkeley National Laboratory"/>
            <person name="Harder C.B."/>
            <person name="Miyauchi S."/>
            <person name="Viragh M."/>
            <person name="Kuo A."/>
            <person name="Thoen E."/>
            <person name="Andreopoulos B."/>
            <person name="Lu D."/>
            <person name="Skrede I."/>
            <person name="Drula E."/>
            <person name="Henrissat B."/>
            <person name="Morin E."/>
            <person name="Kohler A."/>
            <person name="Barry K."/>
            <person name="LaButti K."/>
            <person name="Morin E."/>
            <person name="Salamov A."/>
            <person name="Lipzen A."/>
            <person name="Mereny Z."/>
            <person name="Hegedus B."/>
            <person name="Baldrian P."/>
            <person name="Stursova M."/>
            <person name="Weitz H."/>
            <person name="Taylor A."/>
            <person name="Grigoriev I.V."/>
            <person name="Nagy L.G."/>
            <person name="Martin F."/>
            <person name="Kauserud H."/>
        </authorList>
    </citation>
    <scope>NUCLEOTIDE SEQUENCE</scope>
    <source>
        <strain evidence="2">CBHHK182m</strain>
    </source>
</reference>
<sequence length="160" mass="16545">MLFSRKLIVLVAAAMATASPMDTPNLNCLNGLCGALMKASAPTKGQCDDIHTTGTAVASTITDCTRILQGGATAAECVAILNTLTGILAPQVVGALTAIASPQALAAFIKYAVKSQALTDVRGFDAQTNAYLELLELKCAVCFNLLRSDLHATLTAYAIV</sequence>
<comment type="caution">
    <text evidence="2">The sequence shown here is derived from an EMBL/GenBank/DDBJ whole genome shotgun (WGS) entry which is preliminary data.</text>
</comment>
<evidence type="ECO:0000256" key="1">
    <source>
        <dbReference type="SAM" id="SignalP"/>
    </source>
</evidence>
<dbReference type="AlphaFoldDB" id="A0AAD7JRW2"/>
<feature type="signal peptide" evidence="1">
    <location>
        <begin position="1"/>
        <end position="18"/>
    </location>
</feature>
<organism evidence="2 3">
    <name type="scientific">Mycena metata</name>
    <dbReference type="NCBI Taxonomy" id="1033252"/>
    <lineage>
        <taxon>Eukaryota</taxon>
        <taxon>Fungi</taxon>
        <taxon>Dikarya</taxon>
        <taxon>Basidiomycota</taxon>
        <taxon>Agaricomycotina</taxon>
        <taxon>Agaricomycetes</taxon>
        <taxon>Agaricomycetidae</taxon>
        <taxon>Agaricales</taxon>
        <taxon>Marasmiineae</taxon>
        <taxon>Mycenaceae</taxon>
        <taxon>Mycena</taxon>
    </lineage>
</organism>
<protein>
    <submittedName>
        <fullName evidence="2">Uncharacterized protein</fullName>
    </submittedName>
</protein>
<gene>
    <name evidence="2" type="ORF">B0H16DRAFT_1779077</name>
</gene>
<dbReference type="Proteomes" id="UP001215598">
    <property type="component" value="Unassembled WGS sequence"/>
</dbReference>
<evidence type="ECO:0000313" key="2">
    <source>
        <dbReference type="EMBL" id="KAJ7769453.1"/>
    </source>
</evidence>
<dbReference type="EMBL" id="JARKIB010000018">
    <property type="protein sequence ID" value="KAJ7769453.1"/>
    <property type="molecule type" value="Genomic_DNA"/>
</dbReference>
<evidence type="ECO:0000313" key="3">
    <source>
        <dbReference type="Proteomes" id="UP001215598"/>
    </source>
</evidence>
<name>A0AAD7JRW2_9AGAR</name>
<accession>A0AAD7JRW2</accession>